<protein>
    <submittedName>
        <fullName evidence="2">Uncharacterized protein</fullName>
    </submittedName>
</protein>
<name>A0A821PRJ0_9NEOP</name>
<sequence length="127" mass="13815">MQVIQQQEEGKGHRSRQGLMLRFSPVALSAAQDVVAVTNPKNQQTMEKKRERPEDSVLTTGETKRVKPNRPRSVGGTSASYAAASYKANELLCCVAVMTETFSDMTQELADNPPENLGKASSMAGRS</sequence>
<dbReference type="AlphaFoldDB" id="A0A821PRJ0"/>
<feature type="compositionally biased region" description="Basic and acidic residues" evidence="1">
    <location>
        <begin position="46"/>
        <end position="55"/>
    </location>
</feature>
<evidence type="ECO:0000256" key="1">
    <source>
        <dbReference type="SAM" id="MobiDB-lite"/>
    </source>
</evidence>
<feature type="region of interest" description="Disordered" evidence="1">
    <location>
        <begin position="106"/>
        <end position="127"/>
    </location>
</feature>
<keyword evidence="3" id="KW-1185">Reference proteome</keyword>
<feature type="region of interest" description="Disordered" evidence="1">
    <location>
        <begin position="39"/>
        <end position="77"/>
    </location>
</feature>
<accession>A0A821PRJ0</accession>
<dbReference type="Proteomes" id="UP000663880">
    <property type="component" value="Unassembled WGS sequence"/>
</dbReference>
<dbReference type="OrthoDB" id="6507000at2759"/>
<dbReference type="EMBL" id="CAJOBZ010000007">
    <property type="protein sequence ID" value="CAF4812762.1"/>
    <property type="molecule type" value="Genomic_DNA"/>
</dbReference>
<evidence type="ECO:0000313" key="2">
    <source>
        <dbReference type="EMBL" id="CAF4812762.1"/>
    </source>
</evidence>
<organism evidence="2 3">
    <name type="scientific">Pieris macdunnoughi</name>
    <dbReference type="NCBI Taxonomy" id="345717"/>
    <lineage>
        <taxon>Eukaryota</taxon>
        <taxon>Metazoa</taxon>
        <taxon>Ecdysozoa</taxon>
        <taxon>Arthropoda</taxon>
        <taxon>Hexapoda</taxon>
        <taxon>Insecta</taxon>
        <taxon>Pterygota</taxon>
        <taxon>Neoptera</taxon>
        <taxon>Endopterygota</taxon>
        <taxon>Lepidoptera</taxon>
        <taxon>Glossata</taxon>
        <taxon>Ditrysia</taxon>
        <taxon>Papilionoidea</taxon>
        <taxon>Pieridae</taxon>
        <taxon>Pierinae</taxon>
        <taxon>Pieris</taxon>
    </lineage>
</organism>
<proteinExistence type="predicted"/>
<evidence type="ECO:0000313" key="3">
    <source>
        <dbReference type="Proteomes" id="UP000663880"/>
    </source>
</evidence>
<comment type="caution">
    <text evidence="2">The sequence shown here is derived from an EMBL/GenBank/DDBJ whole genome shotgun (WGS) entry which is preliminary data.</text>
</comment>
<gene>
    <name evidence="2" type="ORF">PMACD_LOCUS4140</name>
</gene>
<reference evidence="2" key="1">
    <citation type="submission" date="2021-02" db="EMBL/GenBank/DDBJ databases">
        <authorList>
            <person name="Steward A R."/>
        </authorList>
    </citation>
    <scope>NUCLEOTIDE SEQUENCE</scope>
</reference>